<keyword evidence="7" id="KW-0675">Receptor</keyword>
<reference evidence="10" key="1">
    <citation type="submission" date="2020-07" db="EMBL/GenBank/DDBJ databases">
        <title>Multicomponent nature underlies the extraordinary mechanical properties of spider dragline silk.</title>
        <authorList>
            <person name="Kono N."/>
            <person name="Nakamura H."/>
            <person name="Mori M."/>
            <person name="Yoshida Y."/>
            <person name="Ohtoshi R."/>
            <person name="Malay A.D."/>
            <person name="Moran D.A.P."/>
            <person name="Tomita M."/>
            <person name="Numata K."/>
            <person name="Arakawa K."/>
        </authorList>
    </citation>
    <scope>NUCLEOTIDE SEQUENCE</scope>
</reference>
<evidence type="ECO:0000256" key="7">
    <source>
        <dbReference type="ARBA" id="ARBA00023170"/>
    </source>
</evidence>
<keyword evidence="6 9" id="KW-1015">Disulfide bond</keyword>
<keyword evidence="8" id="KW-0325">Glycoprotein</keyword>
<evidence type="ECO:0000256" key="9">
    <source>
        <dbReference type="PROSITE-ProRule" id="PRU00124"/>
    </source>
</evidence>
<dbReference type="InterPro" id="IPR036055">
    <property type="entry name" value="LDL_receptor-like_sf"/>
</dbReference>
<evidence type="ECO:0000256" key="4">
    <source>
        <dbReference type="ARBA" id="ARBA00022989"/>
    </source>
</evidence>
<feature type="disulfide bond" evidence="9">
    <location>
        <begin position="29"/>
        <end position="44"/>
    </location>
</feature>
<gene>
    <name evidence="10" type="ORF">TNCT_415991</name>
</gene>
<dbReference type="GO" id="GO:0043235">
    <property type="term" value="C:receptor complex"/>
    <property type="evidence" value="ECO:0007669"/>
    <property type="project" value="TreeGrafter"/>
</dbReference>
<keyword evidence="5" id="KW-0472">Membrane</keyword>
<dbReference type="AlphaFoldDB" id="A0A8X6JGB9"/>
<dbReference type="CDD" id="cd00112">
    <property type="entry name" value="LDLa"/>
    <property type="match status" value="3"/>
</dbReference>
<sequence>VLIRVQGICSNGELLCADGSKCISQSSVCDGAKDCWDGSDELGCGSCSNGQFRCTEKNQCIDSSSICNGEKDCRDGLDETFCYPCAVEEFRCADRNKCIDFSSVCNVDKDCPDSSDEVNCAVAPSLKTVTVLVICTSVQRRRRHLYHPTPPQGSADIRFFRERFRFEIGCPVYSPEHEWQHHTVECLLLSSSPDSNSLLNISSSHCKAAPETGEFILFVCEPR</sequence>
<evidence type="ECO:0000256" key="6">
    <source>
        <dbReference type="ARBA" id="ARBA00023157"/>
    </source>
</evidence>
<dbReference type="InterPro" id="IPR002172">
    <property type="entry name" value="LDrepeatLR_classA_rpt"/>
</dbReference>
<organism evidence="10 11">
    <name type="scientific">Trichonephila clavata</name>
    <name type="common">Joro spider</name>
    <name type="synonym">Nephila clavata</name>
    <dbReference type="NCBI Taxonomy" id="2740835"/>
    <lineage>
        <taxon>Eukaryota</taxon>
        <taxon>Metazoa</taxon>
        <taxon>Ecdysozoa</taxon>
        <taxon>Arthropoda</taxon>
        <taxon>Chelicerata</taxon>
        <taxon>Arachnida</taxon>
        <taxon>Araneae</taxon>
        <taxon>Araneomorphae</taxon>
        <taxon>Entelegynae</taxon>
        <taxon>Araneoidea</taxon>
        <taxon>Nephilidae</taxon>
        <taxon>Trichonephila</taxon>
    </lineage>
</organism>
<dbReference type="InterPro" id="IPR023415">
    <property type="entry name" value="LDLR_class-A_CS"/>
</dbReference>
<dbReference type="PANTHER" id="PTHR22722">
    <property type="entry name" value="LOW-DENSITY LIPOPROTEIN RECEPTOR-RELATED PROTEIN 2-RELATED"/>
    <property type="match status" value="1"/>
</dbReference>
<evidence type="ECO:0000256" key="3">
    <source>
        <dbReference type="ARBA" id="ARBA00022737"/>
    </source>
</evidence>
<evidence type="ECO:0000313" key="10">
    <source>
        <dbReference type="EMBL" id="GFR34155.1"/>
    </source>
</evidence>
<dbReference type="GO" id="GO:0005886">
    <property type="term" value="C:plasma membrane"/>
    <property type="evidence" value="ECO:0007669"/>
    <property type="project" value="TreeGrafter"/>
</dbReference>
<feature type="disulfide bond" evidence="9">
    <location>
        <begin position="67"/>
        <end position="82"/>
    </location>
</feature>
<dbReference type="InterPro" id="IPR051221">
    <property type="entry name" value="LDLR-related"/>
</dbReference>
<proteinExistence type="predicted"/>
<name>A0A8X6JGB9_TRICU</name>
<comment type="subcellular location">
    <subcellularLocation>
        <location evidence="1">Membrane</location>
        <topology evidence="1">Single-pass membrane protein</topology>
    </subcellularLocation>
</comment>
<dbReference type="PRINTS" id="PR00261">
    <property type="entry name" value="LDLRECEPTOR"/>
</dbReference>
<dbReference type="SMART" id="SM00192">
    <property type="entry name" value="LDLa"/>
    <property type="match status" value="3"/>
</dbReference>
<dbReference type="PROSITE" id="PS01209">
    <property type="entry name" value="LDLRA_1"/>
    <property type="match status" value="1"/>
</dbReference>
<dbReference type="OrthoDB" id="6482518at2759"/>
<feature type="disulfide bond" evidence="9">
    <location>
        <begin position="105"/>
        <end position="120"/>
    </location>
</feature>
<protein>
    <submittedName>
        <fullName evidence="10">Uncharacterized protein</fullName>
    </submittedName>
</protein>
<dbReference type="PROSITE" id="PS50068">
    <property type="entry name" value="LDLRA_2"/>
    <property type="match status" value="3"/>
</dbReference>
<dbReference type="Gene3D" id="4.10.400.10">
    <property type="entry name" value="Low-density Lipoprotein Receptor"/>
    <property type="match status" value="3"/>
</dbReference>
<dbReference type="SUPFAM" id="SSF57424">
    <property type="entry name" value="LDL receptor-like module"/>
    <property type="match status" value="3"/>
</dbReference>
<evidence type="ECO:0000256" key="2">
    <source>
        <dbReference type="ARBA" id="ARBA00022692"/>
    </source>
</evidence>
<dbReference type="Pfam" id="PF00057">
    <property type="entry name" value="Ldl_recept_a"/>
    <property type="match status" value="3"/>
</dbReference>
<evidence type="ECO:0000256" key="8">
    <source>
        <dbReference type="ARBA" id="ARBA00023180"/>
    </source>
</evidence>
<feature type="non-terminal residue" evidence="10">
    <location>
        <position position="1"/>
    </location>
</feature>
<accession>A0A8X6JGB9</accession>
<comment type="caution">
    <text evidence="9">Lacks conserved residue(s) required for the propagation of feature annotation.</text>
</comment>
<keyword evidence="4" id="KW-1133">Transmembrane helix</keyword>
<dbReference type="Proteomes" id="UP000887116">
    <property type="component" value="Unassembled WGS sequence"/>
</dbReference>
<evidence type="ECO:0000313" key="11">
    <source>
        <dbReference type="Proteomes" id="UP000887116"/>
    </source>
</evidence>
<comment type="caution">
    <text evidence="10">The sequence shown here is derived from an EMBL/GenBank/DDBJ whole genome shotgun (WGS) entry which is preliminary data.</text>
</comment>
<keyword evidence="2" id="KW-0812">Transmembrane</keyword>
<dbReference type="EMBL" id="BMAO01029828">
    <property type="protein sequence ID" value="GFR34155.1"/>
    <property type="molecule type" value="Genomic_DNA"/>
</dbReference>
<keyword evidence="11" id="KW-1185">Reference proteome</keyword>
<evidence type="ECO:0000256" key="5">
    <source>
        <dbReference type="ARBA" id="ARBA00023136"/>
    </source>
</evidence>
<evidence type="ECO:0000256" key="1">
    <source>
        <dbReference type="ARBA" id="ARBA00004167"/>
    </source>
</evidence>
<keyword evidence="3" id="KW-0677">Repeat</keyword>